<protein>
    <recommendedName>
        <fullName evidence="2">BZIP domain-containing protein</fullName>
    </recommendedName>
</protein>
<dbReference type="Proteomes" id="UP000277928">
    <property type="component" value="Unassembled WGS sequence"/>
</dbReference>
<dbReference type="SMART" id="SM00338">
    <property type="entry name" value="BRLZ"/>
    <property type="match status" value="1"/>
</dbReference>
<reference evidence="3 4" key="1">
    <citation type="submission" date="2018-08" db="EMBL/GenBank/DDBJ databases">
        <authorList>
            <person name="Laetsch R D."/>
            <person name="Stevens L."/>
            <person name="Kumar S."/>
            <person name="Blaxter L. M."/>
        </authorList>
    </citation>
    <scope>NUCLEOTIDE SEQUENCE [LARGE SCALE GENOMIC DNA]</scope>
</reference>
<dbReference type="CDD" id="cd14692">
    <property type="entry name" value="bZIP_ATF4"/>
    <property type="match status" value="1"/>
</dbReference>
<dbReference type="InterPro" id="IPR046347">
    <property type="entry name" value="bZIP_sf"/>
</dbReference>
<dbReference type="Gene3D" id="1.20.5.170">
    <property type="match status" value="1"/>
</dbReference>
<proteinExistence type="predicted"/>
<accession>A0A3P6TTJ1</accession>
<dbReference type="InterPro" id="IPR004827">
    <property type="entry name" value="bZIP"/>
</dbReference>
<dbReference type="STRING" id="42156.A0A3P6TTJ1"/>
<evidence type="ECO:0000313" key="3">
    <source>
        <dbReference type="EMBL" id="VDK86689.1"/>
    </source>
</evidence>
<dbReference type="GO" id="GO:0003700">
    <property type="term" value="F:DNA-binding transcription factor activity"/>
    <property type="evidence" value="ECO:0007669"/>
    <property type="project" value="InterPro"/>
</dbReference>
<dbReference type="SUPFAM" id="SSF57959">
    <property type="entry name" value="Leucine zipper domain"/>
    <property type="match status" value="1"/>
</dbReference>
<gene>
    <name evidence="3" type="ORF">NLS_LOCUS7753</name>
</gene>
<dbReference type="OrthoDB" id="5847285at2759"/>
<feature type="domain" description="BZIP" evidence="2">
    <location>
        <begin position="238"/>
        <end position="296"/>
    </location>
</feature>
<organism evidence="3 4">
    <name type="scientific">Litomosoides sigmodontis</name>
    <name type="common">Filarial nematode worm</name>
    <dbReference type="NCBI Taxonomy" id="42156"/>
    <lineage>
        <taxon>Eukaryota</taxon>
        <taxon>Metazoa</taxon>
        <taxon>Ecdysozoa</taxon>
        <taxon>Nematoda</taxon>
        <taxon>Chromadorea</taxon>
        <taxon>Rhabditida</taxon>
        <taxon>Spirurina</taxon>
        <taxon>Spiruromorpha</taxon>
        <taxon>Filarioidea</taxon>
        <taxon>Onchocercidae</taxon>
        <taxon>Litomosoides</taxon>
    </lineage>
</organism>
<dbReference type="AlphaFoldDB" id="A0A3P6TTJ1"/>
<dbReference type="PROSITE" id="PS50217">
    <property type="entry name" value="BZIP"/>
    <property type="match status" value="1"/>
</dbReference>
<feature type="coiled-coil region" evidence="1">
    <location>
        <begin position="251"/>
        <end position="285"/>
    </location>
</feature>
<keyword evidence="4" id="KW-1185">Reference proteome</keyword>
<sequence>MLAKDSQALYAVMFFSFRFNMIQFDFLYPFTFACTTLLKYSCKQRNASISSDERSFLRGCGGNGLSEAGSRYANSDSKLSAEYLLGQGEVEDISGRTFTSTAIENDEQQFLCNINGEKDRLSCGDADISWLDEFMNIYGITNLDSNDDFNMKSISDNFNIKKATTERAVVTTPEARANHQAVMSVEETRSDGGVTDITESSAVKVLDNNAYQMNTGLLSDRVRKFAVLSTCFNGTSDRKREQNRCAAIRYRGKRREEIRQMKQELHKLELRNIELKAEMNWLEKEVIYMKSMMKLMKF</sequence>
<dbReference type="OMA" id="QNRCAAI"/>
<evidence type="ECO:0000256" key="1">
    <source>
        <dbReference type="SAM" id="Coils"/>
    </source>
</evidence>
<dbReference type="EMBL" id="UYRX01000854">
    <property type="protein sequence ID" value="VDK86689.1"/>
    <property type="molecule type" value="Genomic_DNA"/>
</dbReference>
<dbReference type="PROSITE" id="PS00036">
    <property type="entry name" value="BZIP_BASIC"/>
    <property type="match status" value="1"/>
</dbReference>
<dbReference type="Pfam" id="PF00170">
    <property type="entry name" value="bZIP_1"/>
    <property type="match status" value="1"/>
</dbReference>
<evidence type="ECO:0000259" key="2">
    <source>
        <dbReference type="PROSITE" id="PS50217"/>
    </source>
</evidence>
<evidence type="ECO:0000313" key="4">
    <source>
        <dbReference type="Proteomes" id="UP000277928"/>
    </source>
</evidence>
<keyword evidence="1" id="KW-0175">Coiled coil</keyword>
<name>A0A3P6TTJ1_LITSI</name>